<evidence type="ECO:0000313" key="1">
    <source>
        <dbReference type="EMBL" id="PVX40514.1"/>
    </source>
</evidence>
<dbReference type="AlphaFoldDB" id="A0A2U0TAH4"/>
<gene>
    <name evidence="1" type="ORF">C8D76_10387</name>
</gene>
<dbReference type="RefSeq" id="WP_165814337.1">
    <property type="nucleotide sequence ID" value="NZ_QENU01000003.1"/>
</dbReference>
<reference evidence="1 2" key="1">
    <citation type="submission" date="2018-05" db="EMBL/GenBank/DDBJ databases">
        <title>Genomic Encyclopedia of Type Strains, Phase IV (KMG-IV): sequencing the most valuable type-strain genomes for metagenomic binning, comparative biology and taxonomic classification.</title>
        <authorList>
            <person name="Goeker M."/>
        </authorList>
    </citation>
    <scope>NUCLEOTIDE SEQUENCE [LARGE SCALE GENOMIC DNA]</scope>
    <source>
        <strain evidence="1 2">DSM 22999</strain>
    </source>
</reference>
<proteinExistence type="predicted"/>
<evidence type="ECO:0000313" key="2">
    <source>
        <dbReference type="Proteomes" id="UP000245909"/>
    </source>
</evidence>
<name>A0A2U0TAH4_9PAST</name>
<organism evidence="1 2">
    <name type="scientific">Alitibacter langaaensis DSM 22999</name>
    <dbReference type="NCBI Taxonomy" id="1122935"/>
    <lineage>
        <taxon>Bacteria</taxon>
        <taxon>Pseudomonadati</taxon>
        <taxon>Pseudomonadota</taxon>
        <taxon>Gammaproteobacteria</taxon>
        <taxon>Pasteurellales</taxon>
        <taxon>Pasteurellaceae</taxon>
        <taxon>Alitibacter</taxon>
    </lineage>
</organism>
<protein>
    <submittedName>
        <fullName evidence="1">Uncharacterized protein</fullName>
    </submittedName>
</protein>
<keyword evidence="2" id="KW-1185">Reference proteome</keyword>
<dbReference type="Proteomes" id="UP000245909">
    <property type="component" value="Unassembled WGS sequence"/>
</dbReference>
<dbReference type="EMBL" id="QENU01000003">
    <property type="protein sequence ID" value="PVX40514.1"/>
    <property type="molecule type" value="Genomic_DNA"/>
</dbReference>
<accession>A0A2U0TAH4</accession>
<sequence length="58" mass="6383">MQVKIEDQENPSIKVVVTENQPIVAKISDVRVITTGGEGDKNQVEIPDFLAIYNISKA</sequence>
<comment type="caution">
    <text evidence="1">The sequence shown here is derived from an EMBL/GenBank/DDBJ whole genome shotgun (WGS) entry which is preliminary data.</text>
</comment>